<dbReference type="InterPro" id="IPR003488">
    <property type="entry name" value="DprA"/>
</dbReference>
<dbReference type="Gene3D" id="3.40.50.450">
    <property type="match status" value="1"/>
</dbReference>
<dbReference type="PANTHER" id="PTHR43022:SF1">
    <property type="entry name" value="PROTEIN SMF"/>
    <property type="match status" value="1"/>
</dbReference>
<reference evidence="4 5" key="1">
    <citation type="submission" date="2018-06" db="EMBL/GenBank/DDBJ databases">
        <authorList>
            <consortium name="Pathogen Informatics"/>
            <person name="Doyle S."/>
        </authorList>
    </citation>
    <scope>NUCLEOTIDE SEQUENCE [LARGE SCALE GENOMIC DNA]</scope>
    <source>
        <strain evidence="4 5">NCTC11088</strain>
    </source>
</reference>
<name>A0A379DG62_9FIRM</name>
<dbReference type="Pfam" id="PF17782">
    <property type="entry name" value="WHD_DprA"/>
    <property type="match status" value="1"/>
</dbReference>
<feature type="domain" description="Smf/DprA SLOG" evidence="2">
    <location>
        <begin position="84"/>
        <end position="290"/>
    </location>
</feature>
<dbReference type="Proteomes" id="UP000254777">
    <property type="component" value="Unassembled WGS sequence"/>
</dbReference>
<gene>
    <name evidence="4" type="primary">smf</name>
    <name evidence="4" type="ORF">NCTC11088_02078</name>
</gene>
<evidence type="ECO:0000313" key="4">
    <source>
        <dbReference type="EMBL" id="SUB76263.1"/>
    </source>
</evidence>
<dbReference type="AlphaFoldDB" id="A0A379DG62"/>
<evidence type="ECO:0000313" key="5">
    <source>
        <dbReference type="Proteomes" id="UP000254777"/>
    </source>
</evidence>
<proteinExistence type="inferred from homology"/>
<evidence type="ECO:0000256" key="1">
    <source>
        <dbReference type="ARBA" id="ARBA00006525"/>
    </source>
</evidence>
<dbReference type="InterPro" id="IPR041614">
    <property type="entry name" value="DprA_WH"/>
</dbReference>
<dbReference type="EMBL" id="UGTH01000001">
    <property type="protein sequence ID" value="SUB76263.1"/>
    <property type="molecule type" value="Genomic_DNA"/>
</dbReference>
<dbReference type="GO" id="GO:0009294">
    <property type="term" value="P:DNA-mediated transformation"/>
    <property type="evidence" value="ECO:0007669"/>
    <property type="project" value="InterPro"/>
</dbReference>
<dbReference type="PANTHER" id="PTHR43022">
    <property type="entry name" value="PROTEIN SMF"/>
    <property type="match status" value="1"/>
</dbReference>
<dbReference type="InterPro" id="IPR057666">
    <property type="entry name" value="DrpA_SLOG"/>
</dbReference>
<organism evidence="4 5">
    <name type="scientific">Peptoniphilus indolicus</name>
    <dbReference type="NCBI Taxonomy" id="33030"/>
    <lineage>
        <taxon>Bacteria</taxon>
        <taxon>Bacillati</taxon>
        <taxon>Bacillota</taxon>
        <taxon>Tissierellia</taxon>
        <taxon>Tissierellales</taxon>
        <taxon>Peptoniphilaceae</taxon>
        <taxon>Peptoniphilus</taxon>
    </lineage>
</organism>
<accession>A0A379DG62</accession>
<feature type="domain" description="DprA winged helix" evidence="3">
    <location>
        <begin position="303"/>
        <end position="348"/>
    </location>
</feature>
<evidence type="ECO:0000259" key="2">
    <source>
        <dbReference type="Pfam" id="PF02481"/>
    </source>
</evidence>
<dbReference type="Pfam" id="PF02481">
    <property type="entry name" value="DNA_processg_A"/>
    <property type="match status" value="1"/>
</dbReference>
<dbReference type="SUPFAM" id="SSF102405">
    <property type="entry name" value="MCP/YpsA-like"/>
    <property type="match status" value="1"/>
</dbReference>
<sequence>MLNIGVNMEYRDYILYLNLIGVENIEIEKIQDYLSINDIHISEIFSSEAIQKNFSKAVRNRLSKFDEEKLKLLEEYCFKENINILTYIDDDYPDRLRYIENSPRVLYTKGKFSKDDFFSIGIVGSRNHSDYGKVVVNYIVDNLKPVGATIISGMAYGIDALSHNRAIFNNMRTIAVLGSGVDVIYPKANSHLYSEIINNGVVCSEYPPGTAPKPYRFPLRNRIISGLSLAIIVVEARNKSGSLITARIAAEQGKEVFSVPGNINSFYSEGTNALIRDGANILSSIDELLAILPKVEKKKTFEVDLSEDEIKVVECIEKGVNEIDDLARNLFMNVSELSSFLTILELKEVLTVNGKRIQLNM</sequence>
<protein>
    <submittedName>
        <fullName evidence="4">DNA protecting protein DprA</fullName>
    </submittedName>
</protein>
<comment type="similarity">
    <text evidence="1">Belongs to the DprA/Smf family.</text>
</comment>
<evidence type="ECO:0000259" key="3">
    <source>
        <dbReference type="Pfam" id="PF17782"/>
    </source>
</evidence>
<dbReference type="NCBIfam" id="TIGR00732">
    <property type="entry name" value="dprA"/>
    <property type="match status" value="1"/>
</dbReference>